<sequence>MIRRGTDGTDGIASGRDTAEGAVAHATAPPPLGLSSAHGLDGFMASTGSLTQNWSAQESIFPVSYDALSLTRSFQVPLAASDDAFTV</sequence>
<dbReference type="Proteomes" id="UP000060513">
    <property type="component" value="Chromosome"/>
</dbReference>
<name>A0A0M4D939_STRPR</name>
<dbReference type="KEGG" id="spri:SPRI_2784"/>
<evidence type="ECO:0000256" key="1">
    <source>
        <dbReference type="SAM" id="MobiDB-lite"/>
    </source>
</evidence>
<feature type="region of interest" description="Disordered" evidence="1">
    <location>
        <begin position="1"/>
        <end position="33"/>
    </location>
</feature>
<proteinExistence type="predicted"/>
<dbReference type="AlphaFoldDB" id="A0A0M4D939"/>
<evidence type="ECO:0000313" key="3">
    <source>
        <dbReference type="Proteomes" id="UP000060513"/>
    </source>
</evidence>
<evidence type="ECO:0000313" key="2">
    <source>
        <dbReference type="EMBL" id="ALC21090.1"/>
    </source>
</evidence>
<protein>
    <submittedName>
        <fullName evidence="2">Uncharacterized protein</fullName>
    </submittedName>
</protein>
<accession>A0A0M4D939</accession>
<reference evidence="2 3" key="1">
    <citation type="submission" date="2015-08" db="EMBL/GenBank/DDBJ databases">
        <title>Genome sequence of the pristinamycin over-producing bacterium Streptomyces pristinaespiralis HCCB10218.</title>
        <authorList>
            <person name="Tian J."/>
            <person name="Yang J."/>
            <person name="Li L."/>
            <person name="Ruan L."/>
            <person name="Wei W."/>
            <person name="Zheng G."/>
            <person name="Wei Z."/>
            <person name="Yang S."/>
            <person name="Ge M."/>
            <person name="Jiang W."/>
            <person name="Lu Y."/>
        </authorList>
    </citation>
    <scope>NUCLEOTIDE SEQUENCE [LARGE SCALE GENOMIC DNA]</scope>
    <source>
        <strain evidence="2 3">HCCB 10218</strain>
    </source>
</reference>
<dbReference type="EMBL" id="CP011340">
    <property type="protein sequence ID" value="ALC21090.1"/>
    <property type="molecule type" value="Genomic_DNA"/>
</dbReference>
<gene>
    <name evidence="2" type="ORF">SPRI_2784</name>
</gene>
<organism evidence="2">
    <name type="scientific">Streptomyces pristinaespiralis</name>
    <dbReference type="NCBI Taxonomy" id="38300"/>
    <lineage>
        <taxon>Bacteria</taxon>
        <taxon>Bacillati</taxon>
        <taxon>Actinomycetota</taxon>
        <taxon>Actinomycetes</taxon>
        <taxon>Kitasatosporales</taxon>
        <taxon>Streptomycetaceae</taxon>
        <taxon>Streptomyces</taxon>
    </lineage>
</organism>